<proteinExistence type="predicted"/>
<evidence type="ECO:0000256" key="1">
    <source>
        <dbReference type="SAM" id="MobiDB-lite"/>
    </source>
</evidence>
<evidence type="ECO:0000313" key="2">
    <source>
        <dbReference type="EMBL" id="CAA6830100.1"/>
    </source>
</evidence>
<sequence>MIRFDSEGNSGFSMFDGDAKQMLGFMRHSGSVPGAIRAEDIGVALGNLQDALKAAISDKTETSAGSATADKHNDEQEPPIDLGTRAYPLVQLLESAQSNQEAVRWDNDNSIV</sequence>
<evidence type="ECO:0008006" key="3">
    <source>
        <dbReference type="Google" id="ProtNLM"/>
    </source>
</evidence>
<protein>
    <recommendedName>
        <fullName evidence="3">DUF1840 domain-containing protein</fullName>
    </recommendedName>
</protein>
<organism evidence="2">
    <name type="scientific">uncultured Thiotrichaceae bacterium</name>
    <dbReference type="NCBI Taxonomy" id="298394"/>
    <lineage>
        <taxon>Bacteria</taxon>
        <taxon>Pseudomonadati</taxon>
        <taxon>Pseudomonadota</taxon>
        <taxon>Gammaproteobacteria</taxon>
        <taxon>Thiotrichales</taxon>
        <taxon>Thiotrichaceae</taxon>
        <taxon>environmental samples</taxon>
    </lineage>
</organism>
<gene>
    <name evidence="2" type="ORF">HELGO_WM23898</name>
</gene>
<dbReference type="AlphaFoldDB" id="A0A6S6ULS1"/>
<accession>A0A6S6ULS1</accession>
<reference evidence="2" key="1">
    <citation type="submission" date="2020-01" db="EMBL/GenBank/DDBJ databases">
        <authorList>
            <person name="Meier V. D."/>
            <person name="Meier V D."/>
        </authorList>
    </citation>
    <scope>NUCLEOTIDE SEQUENCE</scope>
    <source>
        <strain evidence="2">HLG_WM_MAG_09</strain>
    </source>
</reference>
<dbReference type="Pfam" id="PF08895">
    <property type="entry name" value="DUF1840"/>
    <property type="match status" value="1"/>
</dbReference>
<dbReference type="EMBL" id="CACVAT010000561">
    <property type="protein sequence ID" value="CAA6830100.1"/>
    <property type="molecule type" value="Genomic_DNA"/>
</dbReference>
<dbReference type="InterPro" id="IPR014991">
    <property type="entry name" value="DUF1840"/>
</dbReference>
<feature type="region of interest" description="Disordered" evidence="1">
    <location>
        <begin position="58"/>
        <end position="81"/>
    </location>
</feature>
<name>A0A6S6ULS1_9GAMM</name>